<feature type="compositionally biased region" description="Low complexity" evidence="5">
    <location>
        <begin position="54"/>
        <end position="75"/>
    </location>
</feature>
<keyword evidence="2" id="KW-0722">Serine protease inhibitor</keyword>
<dbReference type="GO" id="GO:0005886">
    <property type="term" value="C:plasma membrane"/>
    <property type="evidence" value="ECO:0007669"/>
    <property type="project" value="GOC"/>
</dbReference>
<dbReference type="GO" id="GO:0030154">
    <property type="term" value="P:cell differentiation"/>
    <property type="evidence" value="ECO:0007669"/>
    <property type="project" value="TreeGrafter"/>
</dbReference>
<accession>A0A6G1S6W8</accession>
<evidence type="ECO:0000313" key="8">
    <source>
        <dbReference type="EMBL" id="MDE45907.1"/>
    </source>
</evidence>
<dbReference type="Pfam" id="PF07648">
    <property type="entry name" value="Kazal_2"/>
    <property type="match status" value="1"/>
</dbReference>
<feature type="domain" description="Kazal-like" evidence="7">
    <location>
        <begin position="259"/>
        <end position="311"/>
    </location>
</feature>
<organism evidence="8">
    <name type="scientific">Aceria tosichella</name>
    <name type="common">wheat curl mite</name>
    <dbReference type="NCBI Taxonomy" id="561515"/>
    <lineage>
        <taxon>Eukaryota</taxon>
        <taxon>Metazoa</taxon>
        <taxon>Ecdysozoa</taxon>
        <taxon>Arthropoda</taxon>
        <taxon>Chelicerata</taxon>
        <taxon>Arachnida</taxon>
        <taxon>Acari</taxon>
        <taxon>Acariformes</taxon>
        <taxon>Trombidiformes</taxon>
        <taxon>Prostigmata</taxon>
        <taxon>Eupodina</taxon>
        <taxon>Eriophyoidea</taxon>
        <taxon>Eriophyidae</taxon>
        <taxon>Eriophyinae</taxon>
        <taxon>Aceriini</taxon>
        <taxon>Aceria</taxon>
    </lineage>
</organism>
<dbReference type="PROSITE" id="PS51465">
    <property type="entry name" value="KAZAL_2"/>
    <property type="match status" value="1"/>
</dbReference>
<dbReference type="EMBL" id="GGYP01001136">
    <property type="protein sequence ID" value="MDE45907.1"/>
    <property type="molecule type" value="Transcribed_RNA"/>
</dbReference>
<evidence type="ECO:0000259" key="7">
    <source>
        <dbReference type="PROSITE" id="PS51465"/>
    </source>
</evidence>
<dbReference type="PROSITE" id="PS51121">
    <property type="entry name" value="NTA"/>
    <property type="match status" value="1"/>
</dbReference>
<evidence type="ECO:0000259" key="6">
    <source>
        <dbReference type="PROSITE" id="PS51121"/>
    </source>
</evidence>
<proteinExistence type="predicted"/>
<reference evidence="8" key="1">
    <citation type="submission" date="2018-10" db="EMBL/GenBank/DDBJ databases">
        <title>Transcriptome assembly of Aceria tosichella (Wheat curl mite) Type 2.</title>
        <authorList>
            <person name="Scully E.D."/>
            <person name="Geib S.M."/>
            <person name="Palmer N.A."/>
            <person name="Gupta A.K."/>
            <person name="Sarath G."/>
            <person name="Tatineni S."/>
        </authorList>
    </citation>
    <scope>NUCLEOTIDE SEQUENCE</scope>
    <source>
        <strain evidence="8">LincolnNE</strain>
    </source>
</reference>
<comment type="caution">
    <text evidence="4">Lacks conserved residue(s) required for the propagation of feature annotation.</text>
</comment>
<dbReference type="GO" id="GO:0043113">
    <property type="term" value="P:receptor clustering"/>
    <property type="evidence" value="ECO:0007669"/>
    <property type="project" value="InterPro"/>
</dbReference>
<keyword evidence="1" id="KW-0646">Protease inhibitor</keyword>
<dbReference type="PANTHER" id="PTHR10913:SF45">
    <property type="entry name" value="FOLLISTATIN, ISOFORM A-RELATED"/>
    <property type="match status" value="1"/>
</dbReference>
<protein>
    <submittedName>
        <fullName evidence="8">Agrin</fullName>
    </submittedName>
</protein>
<sequence>MPVVSGARVAGRRPVWGSSIKLVTLLAAYCLALSLAPQLFQLQTAEAAYQWPFSSSSSSTSSSSTTTTTTTTTSTGNQIRLRSNRLRRPELCRESLPRKSEELPVLVITGRVREVYLAGDQQQQQQPSYTITTDHDQLHSASNGPVTANRALVTVNRVIRGNQQLLGSDIVVSGFNSTSSTPCPNYVKPNDTLILLLDQESDRRYTIQGGNLLPMNLANLDRVNAIAADEPHKRRGPIEDILCEAKYCAYGRCVVVNEAVGEVACKCPDSCPNLPEPVCGSDNTTYTNECHLIKEGCARQRPLFVTKTSSC</sequence>
<dbReference type="GO" id="GO:0043236">
    <property type="term" value="F:laminin binding"/>
    <property type="evidence" value="ECO:0007669"/>
    <property type="project" value="InterPro"/>
</dbReference>
<evidence type="ECO:0000256" key="1">
    <source>
        <dbReference type="ARBA" id="ARBA00022690"/>
    </source>
</evidence>
<gene>
    <name evidence="8" type="primary">AGRN_2</name>
    <name evidence="8" type="ORF">g.13860</name>
</gene>
<dbReference type="SMART" id="SM00280">
    <property type="entry name" value="KAZAL"/>
    <property type="match status" value="1"/>
</dbReference>
<dbReference type="InterPro" id="IPR008993">
    <property type="entry name" value="TIMP-like_OB-fold"/>
</dbReference>
<feature type="domain" description="NtA" evidence="6">
    <location>
        <begin position="92"/>
        <end position="231"/>
    </location>
</feature>
<dbReference type="AlphaFoldDB" id="A0A6G1S6W8"/>
<dbReference type="InterPro" id="IPR036058">
    <property type="entry name" value="Kazal_dom_sf"/>
</dbReference>
<dbReference type="InterPro" id="IPR004850">
    <property type="entry name" value="NtA_dom"/>
</dbReference>
<dbReference type="Gene3D" id="2.40.50.120">
    <property type="match status" value="1"/>
</dbReference>
<evidence type="ECO:0000256" key="4">
    <source>
        <dbReference type="PROSITE-ProRule" id="PRU00443"/>
    </source>
</evidence>
<dbReference type="InterPro" id="IPR002350">
    <property type="entry name" value="Kazal_dom"/>
</dbReference>
<dbReference type="SUPFAM" id="SSF100895">
    <property type="entry name" value="Kazal-type serine protease inhibitors"/>
    <property type="match status" value="1"/>
</dbReference>
<dbReference type="InterPro" id="IPR050653">
    <property type="entry name" value="Prot_Inhib_GrowthFact_Antg"/>
</dbReference>
<feature type="region of interest" description="Disordered" evidence="5">
    <location>
        <begin position="54"/>
        <end position="84"/>
    </location>
</feature>
<evidence type="ECO:0000256" key="2">
    <source>
        <dbReference type="ARBA" id="ARBA00022900"/>
    </source>
</evidence>
<dbReference type="Gene3D" id="3.30.60.30">
    <property type="match status" value="1"/>
</dbReference>
<dbReference type="GO" id="GO:0005576">
    <property type="term" value="C:extracellular region"/>
    <property type="evidence" value="ECO:0007669"/>
    <property type="project" value="TreeGrafter"/>
</dbReference>
<name>A0A6G1S6W8_9ACAR</name>
<evidence type="ECO:0000256" key="5">
    <source>
        <dbReference type="SAM" id="MobiDB-lite"/>
    </source>
</evidence>
<evidence type="ECO:0000256" key="3">
    <source>
        <dbReference type="ARBA" id="ARBA00023157"/>
    </source>
</evidence>
<keyword evidence="3" id="KW-1015">Disulfide bond</keyword>
<dbReference type="PANTHER" id="PTHR10913">
    <property type="entry name" value="FOLLISTATIN-RELATED"/>
    <property type="match status" value="1"/>
</dbReference>